<gene>
    <name evidence="2" type="ORF">FB45DRAFT_905317</name>
</gene>
<feature type="region of interest" description="Disordered" evidence="1">
    <location>
        <begin position="86"/>
        <end position="238"/>
    </location>
</feature>
<proteinExistence type="predicted"/>
<feature type="compositionally biased region" description="Basic residues" evidence="1">
    <location>
        <begin position="213"/>
        <end position="230"/>
    </location>
</feature>
<evidence type="ECO:0000313" key="3">
    <source>
        <dbReference type="Proteomes" id="UP001221142"/>
    </source>
</evidence>
<sequence>MAGRLTPYPHHDNMNMPLSYGGGFKPERALNSQYRDSTSRRMSRRSISSGFPSGAAHSAVQRQYSTSAAVPGGMVRNASLAGLGGFPGGHGEHHIPRAARTPQNSPFLGRAQPLGIQIQPQYRGTSPSPLAARSPVSPRMPMTNVSPRSPHLPPLPPISPRPVSPGHPQGSYGRRSPGYGQDLGYQDPYSAASSYAQARSPSPYSYTAYGHGSGHHHGHGHHHRHHRSRSRPSSAANVNYTSVPHQSQYGSHYTRTQHVPYVHGHTSHVGVVRRQHHHGSGSREASFVVEPSDSGSEASSHYSGGYDSDSFYSGSDGGESFYSDDEYEYDSGGWSDDDGYYSDD</sequence>
<comment type="caution">
    <text evidence="2">The sequence shown here is derived from an EMBL/GenBank/DDBJ whole genome shotgun (WGS) entry which is preliminary data.</text>
</comment>
<accession>A0AAD7C5N1</accession>
<feature type="region of interest" description="Disordered" evidence="1">
    <location>
        <begin position="35"/>
        <end position="58"/>
    </location>
</feature>
<name>A0AAD7C5N1_9AGAR</name>
<evidence type="ECO:0000256" key="1">
    <source>
        <dbReference type="SAM" id="MobiDB-lite"/>
    </source>
</evidence>
<dbReference type="AlphaFoldDB" id="A0AAD7C5N1"/>
<reference evidence="2" key="1">
    <citation type="submission" date="2023-03" db="EMBL/GenBank/DDBJ databases">
        <title>Massive genome expansion in bonnet fungi (Mycena s.s.) driven by repeated elements and novel gene families across ecological guilds.</title>
        <authorList>
            <consortium name="Lawrence Berkeley National Laboratory"/>
            <person name="Harder C.B."/>
            <person name="Miyauchi S."/>
            <person name="Viragh M."/>
            <person name="Kuo A."/>
            <person name="Thoen E."/>
            <person name="Andreopoulos B."/>
            <person name="Lu D."/>
            <person name="Skrede I."/>
            <person name="Drula E."/>
            <person name="Henrissat B."/>
            <person name="Morin E."/>
            <person name="Kohler A."/>
            <person name="Barry K."/>
            <person name="LaButti K."/>
            <person name="Morin E."/>
            <person name="Salamov A."/>
            <person name="Lipzen A."/>
            <person name="Mereny Z."/>
            <person name="Hegedus B."/>
            <person name="Baldrian P."/>
            <person name="Stursova M."/>
            <person name="Weitz H."/>
            <person name="Taylor A."/>
            <person name="Grigoriev I.V."/>
            <person name="Nagy L.G."/>
            <person name="Martin F."/>
            <person name="Kauserud H."/>
        </authorList>
    </citation>
    <scope>NUCLEOTIDE SEQUENCE</scope>
    <source>
        <strain evidence="2">9284</strain>
    </source>
</reference>
<organism evidence="2 3">
    <name type="scientific">Roridomyces roridus</name>
    <dbReference type="NCBI Taxonomy" id="1738132"/>
    <lineage>
        <taxon>Eukaryota</taxon>
        <taxon>Fungi</taxon>
        <taxon>Dikarya</taxon>
        <taxon>Basidiomycota</taxon>
        <taxon>Agaricomycotina</taxon>
        <taxon>Agaricomycetes</taxon>
        <taxon>Agaricomycetidae</taxon>
        <taxon>Agaricales</taxon>
        <taxon>Marasmiineae</taxon>
        <taxon>Mycenaceae</taxon>
        <taxon>Roridomyces</taxon>
    </lineage>
</organism>
<feature type="compositionally biased region" description="Low complexity" evidence="1">
    <location>
        <begin position="299"/>
        <end position="321"/>
    </location>
</feature>
<feature type="compositionally biased region" description="Low complexity" evidence="1">
    <location>
        <begin position="188"/>
        <end position="206"/>
    </location>
</feature>
<feature type="region of interest" description="Disordered" evidence="1">
    <location>
        <begin position="272"/>
        <end position="344"/>
    </location>
</feature>
<feature type="compositionally biased region" description="Polar residues" evidence="1">
    <location>
        <begin position="118"/>
        <end position="128"/>
    </location>
</feature>
<feature type="compositionally biased region" description="Pro residues" evidence="1">
    <location>
        <begin position="150"/>
        <end position="165"/>
    </location>
</feature>
<keyword evidence="3" id="KW-1185">Reference proteome</keyword>
<evidence type="ECO:0000313" key="2">
    <source>
        <dbReference type="EMBL" id="KAJ7639328.1"/>
    </source>
</evidence>
<dbReference type="Proteomes" id="UP001221142">
    <property type="component" value="Unassembled WGS sequence"/>
</dbReference>
<dbReference type="EMBL" id="JARKIF010000005">
    <property type="protein sequence ID" value="KAJ7639328.1"/>
    <property type="molecule type" value="Genomic_DNA"/>
</dbReference>
<protein>
    <submittedName>
        <fullName evidence="2">Uncharacterized protein</fullName>
    </submittedName>
</protein>
<feature type="compositionally biased region" description="Acidic residues" evidence="1">
    <location>
        <begin position="322"/>
        <end position="344"/>
    </location>
</feature>